<name>A0A545WAM0_9HYPO</name>
<dbReference type="AlphaFoldDB" id="A0A545WAM0"/>
<organism evidence="2 3">
    <name type="scientific">Cordyceps javanica</name>
    <dbReference type="NCBI Taxonomy" id="43265"/>
    <lineage>
        <taxon>Eukaryota</taxon>
        <taxon>Fungi</taxon>
        <taxon>Dikarya</taxon>
        <taxon>Ascomycota</taxon>
        <taxon>Pezizomycotina</taxon>
        <taxon>Sordariomycetes</taxon>
        <taxon>Hypocreomycetidae</taxon>
        <taxon>Hypocreales</taxon>
        <taxon>Cordycipitaceae</taxon>
        <taxon>Cordyceps</taxon>
    </lineage>
</organism>
<dbReference type="Proteomes" id="UP000315783">
    <property type="component" value="Unassembled WGS sequence"/>
</dbReference>
<proteinExistence type="predicted"/>
<evidence type="ECO:0000256" key="1">
    <source>
        <dbReference type="SAM" id="MobiDB-lite"/>
    </source>
</evidence>
<feature type="compositionally biased region" description="Basic and acidic residues" evidence="1">
    <location>
        <begin position="132"/>
        <end position="151"/>
    </location>
</feature>
<gene>
    <name evidence="2" type="ORF">IF1G_01509</name>
</gene>
<feature type="compositionally biased region" description="Basic and acidic residues" evidence="1">
    <location>
        <begin position="173"/>
        <end position="191"/>
    </location>
</feature>
<evidence type="ECO:0008006" key="4">
    <source>
        <dbReference type="Google" id="ProtNLM"/>
    </source>
</evidence>
<evidence type="ECO:0000313" key="3">
    <source>
        <dbReference type="Proteomes" id="UP000315783"/>
    </source>
</evidence>
<dbReference type="EMBL" id="SPUK01000002">
    <property type="protein sequence ID" value="TQV99294.1"/>
    <property type="molecule type" value="Genomic_DNA"/>
</dbReference>
<feature type="region of interest" description="Disordered" evidence="1">
    <location>
        <begin position="132"/>
        <end position="191"/>
    </location>
</feature>
<protein>
    <recommendedName>
        <fullName evidence="4">Rhomboid family membrane protein</fullName>
    </recommendedName>
</protein>
<reference evidence="2 3" key="1">
    <citation type="journal article" date="2019" name="Appl. Microbiol. Biotechnol.">
        <title>Genome sequence of Isaria javanica and comparative genome analysis insights into family S53 peptidase evolution in fungal entomopathogens.</title>
        <authorList>
            <person name="Lin R."/>
            <person name="Zhang X."/>
            <person name="Xin B."/>
            <person name="Zou M."/>
            <person name="Gao Y."/>
            <person name="Qin F."/>
            <person name="Hu Q."/>
            <person name="Xie B."/>
            <person name="Cheng X."/>
        </authorList>
    </citation>
    <scope>NUCLEOTIDE SEQUENCE [LARGE SCALE GENOMIC DNA]</scope>
    <source>
        <strain evidence="2 3">IJ1G</strain>
    </source>
</reference>
<evidence type="ECO:0000313" key="2">
    <source>
        <dbReference type="EMBL" id="TQV99294.1"/>
    </source>
</evidence>
<comment type="caution">
    <text evidence="2">The sequence shown here is derived from an EMBL/GenBank/DDBJ whole genome shotgun (WGS) entry which is preliminary data.</text>
</comment>
<sequence>MATTTAQPEPPQRPPQNPLIDNVAIVFAVGTPLIMLMPPRKMDLRFFALAATFSLSTNHLCKSYTGESIYSRFNNRVSSAFDNGLPEGAQRTQRLLREHREREAAAKGLPPPGQDKASSNVLKDIWMGGEKEDWKEKRAEEHQKSFEEGKGMSDIIMEQIADVFSGNWGSTAKKNEETEPTKEDDSDKGKK</sequence>
<dbReference type="OrthoDB" id="5411041at2759"/>
<keyword evidence="3" id="KW-1185">Reference proteome</keyword>
<accession>A0A545WAM0</accession>